<dbReference type="PANTHER" id="PTHR47894">
    <property type="entry name" value="HTH-TYPE TRANSCRIPTIONAL REGULATOR GADX"/>
    <property type="match status" value="1"/>
</dbReference>
<keyword evidence="1" id="KW-0805">Transcription regulation</keyword>
<evidence type="ECO:0000256" key="1">
    <source>
        <dbReference type="ARBA" id="ARBA00023015"/>
    </source>
</evidence>
<sequence length="674" mass="73186">MTTKHAWSTQHVPPRLRVEFWRTVSQSARTPVTPHVPVPHAFQARLAAQGLGDLALNHVRVDTAHDVEHTLRDVACTGMPCLLVDMYLAGQGHVAQAGSDMLSRLGEPFVLDDRRTYRLDHAAPVSLLALVVPRAAIDLPAATWERVAAHRLPRGPALQILARQMRVIGTWPQALSPREAAPLADLLAGTVQAVLQSAADDDSPAARRERSLLRRHVQRFIARHYGDPGLGLWPRPTTWGCPCACCMPALRARARASAPNCWPTAWSGHMACCAAHPWAAARCTTWPTAAALPPWRSSPRRSASVSACLRGGCCAPNGPACWPTNAWPKGPCMLYDDQGMSKPAGSAWGGAGMNFDRWSTHHIPVRQRADFWRGIAREAQTPVTPHIPQPDAFQATLTTRSVGALVLNHVQVQTAHDVERLRADIERSGPPSLLVDLYLTGRAQVSLPGPMAATRELFAYPGQPFLLDDRRTYRLAHDGPVSMLALVVPLALLDVNDDVLASLTARRLPPSASLQLLAQQMRLLAGWSQALPVAEAARLSDLVAGTLQAVVQTIDNDPGMAATREHGLITRRVRKLIARQYPDPALGPTEVARQLGISVRTLQAHLAQEGTSFTAELMAYRLERAHALLHGGNLGTTTVMDVAERCGFSSPSHFSRRFSVHYGGPPSELIGKDG</sequence>
<dbReference type="InterPro" id="IPR035418">
    <property type="entry name" value="AraC-bd_2"/>
</dbReference>
<dbReference type="KEGG" id="amon:H9L24_20025"/>
<dbReference type="GO" id="GO:0005829">
    <property type="term" value="C:cytosol"/>
    <property type="evidence" value="ECO:0007669"/>
    <property type="project" value="TreeGrafter"/>
</dbReference>
<dbReference type="GO" id="GO:0003700">
    <property type="term" value="F:DNA-binding transcription factor activity"/>
    <property type="evidence" value="ECO:0007669"/>
    <property type="project" value="InterPro"/>
</dbReference>
<dbReference type="Pfam" id="PF14525">
    <property type="entry name" value="AraC_binding_2"/>
    <property type="match status" value="1"/>
</dbReference>
<keyword evidence="2" id="KW-0238">DNA-binding</keyword>
<evidence type="ECO:0000259" key="4">
    <source>
        <dbReference type="PROSITE" id="PS01124"/>
    </source>
</evidence>
<evidence type="ECO:0000313" key="6">
    <source>
        <dbReference type="Proteomes" id="UP000516057"/>
    </source>
</evidence>
<proteinExistence type="predicted"/>
<dbReference type="PANTHER" id="PTHR47894:SF1">
    <property type="entry name" value="HTH-TYPE TRANSCRIPTIONAL REGULATOR VQSM"/>
    <property type="match status" value="1"/>
</dbReference>
<evidence type="ECO:0000256" key="3">
    <source>
        <dbReference type="ARBA" id="ARBA00023163"/>
    </source>
</evidence>
<dbReference type="EMBL" id="CP060790">
    <property type="protein sequence ID" value="QNP59121.1"/>
    <property type="molecule type" value="Genomic_DNA"/>
</dbReference>
<dbReference type="SUPFAM" id="SSF46689">
    <property type="entry name" value="Homeodomain-like"/>
    <property type="match status" value="1"/>
</dbReference>
<dbReference type="InterPro" id="IPR018060">
    <property type="entry name" value="HTH_AraC"/>
</dbReference>
<protein>
    <submittedName>
        <fullName evidence="5">AraC family transcriptional regulator</fullName>
    </submittedName>
</protein>
<dbReference type="Pfam" id="PF12833">
    <property type="entry name" value="HTH_18"/>
    <property type="match status" value="1"/>
</dbReference>
<evidence type="ECO:0000313" key="5">
    <source>
        <dbReference type="EMBL" id="QNP59121.1"/>
    </source>
</evidence>
<dbReference type="GO" id="GO:0000976">
    <property type="term" value="F:transcription cis-regulatory region binding"/>
    <property type="evidence" value="ECO:0007669"/>
    <property type="project" value="TreeGrafter"/>
</dbReference>
<dbReference type="InterPro" id="IPR009057">
    <property type="entry name" value="Homeodomain-like_sf"/>
</dbReference>
<name>A0A7H0HF05_9BURK</name>
<keyword evidence="6" id="KW-1185">Reference proteome</keyword>
<gene>
    <name evidence="5" type="ORF">H9L24_20025</name>
</gene>
<dbReference type="Gene3D" id="1.10.10.60">
    <property type="entry name" value="Homeodomain-like"/>
    <property type="match status" value="1"/>
</dbReference>
<dbReference type="RefSeq" id="WP_187736106.1">
    <property type="nucleotide sequence ID" value="NZ_CP060790.1"/>
</dbReference>
<dbReference type="Proteomes" id="UP000516057">
    <property type="component" value="Chromosome"/>
</dbReference>
<reference evidence="5 6" key="1">
    <citation type="submission" date="2020-08" db="EMBL/GenBank/DDBJ databases">
        <title>Genome sequence of Acidovorax monticola KACC 19171T.</title>
        <authorList>
            <person name="Hyun D.-W."/>
            <person name="Bae J.-W."/>
        </authorList>
    </citation>
    <scope>NUCLEOTIDE SEQUENCE [LARGE SCALE GENOMIC DNA]</scope>
    <source>
        <strain evidence="5 6">KACC 19171</strain>
    </source>
</reference>
<feature type="domain" description="HTH araC/xylS-type" evidence="4">
    <location>
        <begin position="571"/>
        <end position="672"/>
    </location>
</feature>
<dbReference type="SMART" id="SM00342">
    <property type="entry name" value="HTH_ARAC"/>
    <property type="match status" value="1"/>
</dbReference>
<evidence type="ECO:0000256" key="2">
    <source>
        <dbReference type="ARBA" id="ARBA00023125"/>
    </source>
</evidence>
<accession>A0A7H0HF05</accession>
<dbReference type="PROSITE" id="PS01124">
    <property type="entry name" value="HTH_ARAC_FAMILY_2"/>
    <property type="match status" value="1"/>
</dbReference>
<dbReference type="AlphaFoldDB" id="A0A7H0HF05"/>
<keyword evidence="3" id="KW-0804">Transcription</keyword>
<organism evidence="5 6">
    <name type="scientific">Paenacidovorax monticola</name>
    <dbReference type="NCBI Taxonomy" id="1926868"/>
    <lineage>
        <taxon>Bacteria</taxon>
        <taxon>Pseudomonadati</taxon>
        <taxon>Pseudomonadota</taxon>
        <taxon>Betaproteobacteria</taxon>
        <taxon>Burkholderiales</taxon>
        <taxon>Comamonadaceae</taxon>
        <taxon>Paenacidovorax</taxon>
    </lineage>
</organism>